<sequence length="101" mass="11039">MGQGDTILICSPQAFHSFPNTTHEMFNITFHTTVAVTTKLALPMPPKPILPVETGAQAQQEEQSSGMTIFFSLLVLGECAFCPSLLIIFESVLERVKQDIG</sequence>
<comment type="caution">
    <text evidence="1">The sequence shown here is derived from an EMBL/GenBank/DDBJ whole genome shotgun (WGS) entry which is preliminary data.</text>
</comment>
<protein>
    <submittedName>
        <fullName evidence="1">Sodium/hydrogen exchanger 8</fullName>
    </submittedName>
</protein>
<gene>
    <name evidence="1" type="primary">SLC9A8</name>
    <name evidence="1" type="ORF">K3G42_027747</name>
</gene>
<keyword evidence="2" id="KW-1185">Reference proteome</keyword>
<dbReference type="EMBL" id="CM037618">
    <property type="protein sequence ID" value="KAH8000702.1"/>
    <property type="molecule type" value="Genomic_DNA"/>
</dbReference>
<proteinExistence type="predicted"/>
<evidence type="ECO:0000313" key="2">
    <source>
        <dbReference type="Proteomes" id="UP000827872"/>
    </source>
</evidence>
<accession>A0ACB8F6D7</accession>
<dbReference type="Proteomes" id="UP000827872">
    <property type="component" value="Linkage Group LG05"/>
</dbReference>
<evidence type="ECO:0000313" key="1">
    <source>
        <dbReference type="EMBL" id="KAH8000702.1"/>
    </source>
</evidence>
<reference evidence="1" key="1">
    <citation type="submission" date="2021-08" db="EMBL/GenBank/DDBJ databases">
        <title>The first chromosome-level gecko genome reveals the dynamic sex chromosomes of Neotropical dwarf geckos (Sphaerodactylidae: Sphaerodactylus).</title>
        <authorList>
            <person name="Pinto B.J."/>
            <person name="Keating S.E."/>
            <person name="Gamble T."/>
        </authorList>
    </citation>
    <scope>NUCLEOTIDE SEQUENCE</scope>
    <source>
        <strain evidence="1">TG3544</strain>
    </source>
</reference>
<name>A0ACB8F6D7_9SAUR</name>
<organism evidence="1 2">
    <name type="scientific">Sphaerodactylus townsendi</name>
    <dbReference type="NCBI Taxonomy" id="933632"/>
    <lineage>
        <taxon>Eukaryota</taxon>
        <taxon>Metazoa</taxon>
        <taxon>Chordata</taxon>
        <taxon>Craniata</taxon>
        <taxon>Vertebrata</taxon>
        <taxon>Euteleostomi</taxon>
        <taxon>Lepidosauria</taxon>
        <taxon>Squamata</taxon>
        <taxon>Bifurcata</taxon>
        <taxon>Gekkota</taxon>
        <taxon>Sphaerodactylidae</taxon>
        <taxon>Sphaerodactylus</taxon>
    </lineage>
</organism>